<dbReference type="EMBL" id="PDLM01000004">
    <property type="protein sequence ID" value="RDW80034.1"/>
    <property type="molecule type" value="Genomic_DNA"/>
</dbReference>
<dbReference type="Pfam" id="PF00145">
    <property type="entry name" value="DNA_methylase"/>
    <property type="match status" value="1"/>
</dbReference>
<feature type="region of interest" description="Disordered" evidence="10">
    <location>
        <begin position="2284"/>
        <end position="2304"/>
    </location>
</feature>
<evidence type="ECO:0000256" key="9">
    <source>
        <dbReference type="PROSITE-ProRule" id="PRU00175"/>
    </source>
</evidence>
<feature type="region of interest" description="Disordered" evidence="10">
    <location>
        <begin position="1"/>
        <end position="159"/>
    </location>
</feature>
<evidence type="ECO:0000313" key="13">
    <source>
        <dbReference type="Proteomes" id="UP000256645"/>
    </source>
</evidence>
<dbReference type="InterPro" id="IPR029063">
    <property type="entry name" value="SAM-dependent_MTases_sf"/>
</dbReference>
<keyword evidence="1" id="KW-0489">Methyltransferase</keyword>
<feature type="compositionally biased region" description="Basic residues" evidence="10">
    <location>
        <begin position="96"/>
        <end position="107"/>
    </location>
</feature>
<evidence type="ECO:0000259" key="11">
    <source>
        <dbReference type="PROSITE" id="PS50089"/>
    </source>
</evidence>
<feature type="domain" description="RING-type" evidence="11">
    <location>
        <begin position="1943"/>
        <end position="1984"/>
    </location>
</feature>
<comment type="caution">
    <text evidence="12">The sequence shown here is derived from an EMBL/GenBank/DDBJ whole genome shotgun (WGS) entry which is preliminary data.</text>
</comment>
<evidence type="ECO:0000256" key="10">
    <source>
        <dbReference type="SAM" id="MobiDB-lite"/>
    </source>
</evidence>
<dbReference type="InterPro" id="IPR017907">
    <property type="entry name" value="Znf_RING_CS"/>
</dbReference>
<dbReference type="STRING" id="1849047.A0A3D8S1S1"/>
<dbReference type="InterPro" id="IPR001841">
    <property type="entry name" value="Znf_RING"/>
</dbReference>
<evidence type="ECO:0000256" key="7">
    <source>
        <dbReference type="ARBA" id="ARBA00022833"/>
    </source>
</evidence>
<keyword evidence="3" id="KW-0479">Metal-binding</keyword>
<gene>
    <name evidence="12" type="ORF">BP6252_04672</name>
</gene>
<evidence type="ECO:0000256" key="1">
    <source>
        <dbReference type="ARBA" id="ARBA00022603"/>
    </source>
</evidence>
<dbReference type="GO" id="GO:0006281">
    <property type="term" value="P:DNA repair"/>
    <property type="evidence" value="ECO:0007669"/>
    <property type="project" value="TreeGrafter"/>
</dbReference>
<dbReference type="Proteomes" id="UP000256645">
    <property type="component" value="Unassembled WGS sequence"/>
</dbReference>
<dbReference type="GO" id="GO:0008168">
    <property type="term" value="F:methyltransferase activity"/>
    <property type="evidence" value="ECO:0007669"/>
    <property type="project" value="UniProtKB-KW"/>
</dbReference>
<reference evidence="12 13" key="1">
    <citation type="journal article" date="2018" name="IMA Fungus">
        <title>IMA Genome-F 9: Draft genome sequence of Annulohypoxylon stygium, Aspergillus mulundensis, Berkeleyomyces basicola (syn. Thielaviopsis basicola), Ceratocystis smalleyi, two Cercospora beticola strains, Coleophoma cylindrospora, Fusarium fracticaudum, Phialophora cf. hyalina, and Morchella septimelata.</title>
        <authorList>
            <person name="Wingfield B.D."/>
            <person name="Bills G.F."/>
            <person name="Dong Y."/>
            <person name="Huang W."/>
            <person name="Nel W.J."/>
            <person name="Swalarsk-Parry B.S."/>
            <person name="Vaghefi N."/>
            <person name="Wilken P.M."/>
            <person name="An Z."/>
            <person name="de Beer Z.W."/>
            <person name="De Vos L."/>
            <person name="Chen L."/>
            <person name="Duong T.A."/>
            <person name="Gao Y."/>
            <person name="Hammerbacher A."/>
            <person name="Kikkert J.R."/>
            <person name="Li Y."/>
            <person name="Li H."/>
            <person name="Li K."/>
            <person name="Li Q."/>
            <person name="Liu X."/>
            <person name="Ma X."/>
            <person name="Naidoo K."/>
            <person name="Pethybridge S.J."/>
            <person name="Sun J."/>
            <person name="Steenkamp E.T."/>
            <person name="van der Nest M.A."/>
            <person name="van Wyk S."/>
            <person name="Wingfield M.J."/>
            <person name="Xiong C."/>
            <person name="Yue Q."/>
            <person name="Zhang X."/>
        </authorList>
    </citation>
    <scope>NUCLEOTIDE SEQUENCE [LARGE SCALE GENOMIC DNA]</scope>
    <source>
        <strain evidence="12 13">BP6252</strain>
    </source>
</reference>
<organism evidence="12 13">
    <name type="scientific">Coleophoma cylindrospora</name>
    <dbReference type="NCBI Taxonomy" id="1849047"/>
    <lineage>
        <taxon>Eukaryota</taxon>
        <taxon>Fungi</taxon>
        <taxon>Dikarya</taxon>
        <taxon>Ascomycota</taxon>
        <taxon>Pezizomycotina</taxon>
        <taxon>Leotiomycetes</taxon>
        <taxon>Helotiales</taxon>
        <taxon>Dermateaceae</taxon>
        <taxon>Coleophoma</taxon>
    </lineage>
</organism>
<dbReference type="InterPro" id="IPR027417">
    <property type="entry name" value="P-loop_NTPase"/>
</dbReference>
<dbReference type="OrthoDB" id="423221at2759"/>
<dbReference type="Gene3D" id="3.40.50.150">
    <property type="entry name" value="Vaccinia Virus protein VP39"/>
    <property type="match status" value="1"/>
</dbReference>
<feature type="compositionally biased region" description="Acidic residues" evidence="10">
    <location>
        <begin position="50"/>
        <end position="61"/>
    </location>
</feature>
<protein>
    <recommendedName>
        <fullName evidence="11">RING-type domain-containing protein</fullName>
    </recommendedName>
</protein>
<evidence type="ECO:0000256" key="6">
    <source>
        <dbReference type="ARBA" id="ARBA00022801"/>
    </source>
</evidence>
<dbReference type="GO" id="GO:0016787">
    <property type="term" value="F:hydrolase activity"/>
    <property type="evidence" value="ECO:0007669"/>
    <property type="project" value="UniProtKB-KW"/>
</dbReference>
<dbReference type="InterPro" id="IPR001525">
    <property type="entry name" value="C5_MeTfrase"/>
</dbReference>
<feature type="compositionally biased region" description="Polar residues" evidence="10">
    <location>
        <begin position="142"/>
        <end position="153"/>
    </location>
</feature>
<evidence type="ECO:0000256" key="5">
    <source>
        <dbReference type="ARBA" id="ARBA00022771"/>
    </source>
</evidence>
<keyword evidence="4" id="KW-0547">Nucleotide-binding</keyword>
<dbReference type="Gene3D" id="3.40.50.10810">
    <property type="entry name" value="Tandem AAA-ATPase domain"/>
    <property type="match status" value="2"/>
</dbReference>
<sequence>MAKSVKRNLVHEDIAQSGETQRYSSPPVEIKYASSSSSSSSYKEMMDESSPTEDTDPEDSSDSTLVSSNDYESLDEIIRRPAKKQKTNPHSQSRATLRKPLRNKFSKAPKNAAAKKLSTSNISIEIPDSEEDPENDWAPRPTINTINLHGDQNNGKETKRKEDKFTFKCGFQAGLAPLSKNEDFFRDLIGNAWKHIESFLLHMGNRPLAVGTFCSGTESPILALEMFAKHIGELCKKSKTLNNAQLNVAHKFSFEIVPFKQSYIQTNFEPEELFRDVLDVSVKREGGKIEAITALGSKKAVAGNLDILIAGTCCVDFSNLNVATKSIEAGGESGDTFLALRDYCQKSRPRLLITENVKGAPWLQEQVNEDNWENENVDGNGKTAFNEYMRKIGYACQFASLDSSDYYIPQTRLRGYMVCVDVMRKDTVLPREELVVWNQKSGKKWLDVLSLLKRQNSIPYESMLFEHDSPRIPRGLDLSASSNTVHDWSTCFVRHQQLRHDLELGEGRPFTSWQNGGATIFPDNSDNYVPTLGERVFDFLDLSYLRAVRRGYDQRYVSRCIDVSQNIDMQGIDTISSGRAPCITPSGMFVHTSRFGGISGPEVVALQGLPIERLDFNRLSSKQIRDLAGNAMSSTVVGACILAAFAVFYRELEPGPKVLKRLDHKVDHFLHGEAHLTTYVANPYSYKTSSRSALCNYAALTARYCLCENTSDLHRLPVQKCTVCGHTTHVRCGQKPRHSYVTLSDDLVASRLEPSKFATILLESLPKKIRFSQFDLKMIFSIHQEHIQKPARDLIFQPIEQAFSSELCLQKIHRGETWKVYYESGSAQLILHISEHDMEWNLFAKPGKNVKNNDAMRAYLQYPIARMFPAATDLLDGAWDFWLPQESTFQATLTGYGLLVPSFENKIGMPQHSDDYVSASYKLELPKTWNVNSFGNLSGDYELSQNCGMPFDSFHIKKDTKGTISPLYFFLDQESVGQDPKDSKFVFTHDRSQHTWPSKRQVLASLTSDWRQQKFQLVKSSKHDAERIYKVESDQVKENQLNRIEKINLTVRGKWTRVADIRFCKNGNDDRIQYLQLPKQPLYLPSGCSTKYAALTCEAKLPKDIQPRWSPDEWVKLTKSTELDIKDELLWMLAQGKTLSCHAESSGNWQRVCTRQNPDRCVSCAPYSPKILWKIKNGKQIPFEDPKEAAAYERSLKARPRALEAFYNFDATKHSLHIKIGFNPQTLLHQAEAALLENVGNQHDVEVMHSYRLVTDDASDRKVEFKALFLKDCEDQMDLDIVLPATFRGVPREEQKKELGWMLAQENNPPIFVREEVKEQRIQTLGYRLEARASMNCSARGGICSDHIGFGKTLMQLMLHSVQLSKDIKAANEDTPGMIPLKATIIFVPAHLTGQWRSEAERFLGYRQSDILVVNRIDDFNRKSVSDFKQASLIIVNWRVCESAGYALRVAQFAGLVEPAENAGSRATATWYKQAREKILSNVDELRNNPTGMDKHLQRQYEEHMQQTQNVDVPVPSKRVRGAQYQASKERKALGTETIPKLSADMKLKPRKDVFGFQKLRHWTKMTSPIFEMFRFARVIVDEFTYLDTASQAALVVQNLYAHARWALSGTPPLGNLQDIKNMAQWVGLNLGRTSQASMNADQIKSLEKDSTSRELYLAQFENPSSTFLERDNEVAQTFCDLYVRQNTAKIPNIDFYTHYVLTRQSAYERAHGIEFASALQSCDFQMANIKRSISYGSSRSQQLTQDVKTCEDSEQAFLIQAGVDTSYEKIKSHLKTYSSTCESNLKVRETEYEEFWQKFQDSVAKATWLQNATKNHLNDRLDMWKARLRSNAFGDQEVTTRMINCIDDAEKHVLYGHWKKWYHPYGLAVSDDDTGAGGDSRKPYPMGKSQKSQYKNLSNKEVELRLVITALTKQGNELVTRKRYLRYLEVLCSLLKGQEVICGGCDEINPSLPDMTIFSTCGHTVCKKCYIKFSPIEDCPIESCSASSKSFEQTSIGYIGDQSTDEVHGPYFGQKISDLIDLIKSIRSHYRLSKTTGGILLFVQYDEIRTVIEEAFTEFEIGFTFLDDSNKSADALNAWQSGRDDTQVLLLKLGDASASGANLTRANHVIFYHPYNIRGVSAQAAYRDQKLQAIGRARRHGQKHDVHVYEILSSNTIDVDIIQMRTGKILKEVETPEAAQHQPFPGFKSKLGLVESSAKEEGEYSSLIASRLFPAGYQGDLQVTNPESIAKPDAFGVIGTSISRLPGDMKVPDGETPQLGRLDVDSHVIPPPRLTNARRLKRRASVIDGSGGPKQPGTGPPVRSAVHVLWIS</sequence>
<dbReference type="InterPro" id="IPR014001">
    <property type="entry name" value="Helicase_ATP-bd"/>
</dbReference>
<evidence type="ECO:0000313" key="12">
    <source>
        <dbReference type="EMBL" id="RDW80034.1"/>
    </source>
</evidence>
<dbReference type="SUPFAM" id="SSF52540">
    <property type="entry name" value="P-loop containing nucleoside triphosphate hydrolases"/>
    <property type="match status" value="2"/>
</dbReference>
<dbReference type="PROSITE" id="PS50089">
    <property type="entry name" value="ZF_RING_2"/>
    <property type="match status" value="1"/>
</dbReference>
<dbReference type="Pfam" id="PF00176">
    <property type="entry name" value="SNF2-rel_dom"/>
    <property type="match status" value="1"/>
</dbReference>
<dbReference type="CDD" id="cd18793">
    <property type="entry name" value="SF2_C_SNF"/>
    <property type="match status" value="1"/>
</dbReference>
<dbReference type="InterPro" id="IPR038718">
    <property type="entry name" value="SNF2-like_sf"/>
</dbReference>
<keyword evidence="8" id="KW-0067">ATP-binding</keyword>
<dbReference type="GO" id="GO:0032259">
    <property type="term" value="P:methylation"/>
    <property type="evidence" value="ECO:0007669"/>
    <property type="project" value="UniProtKB-KW"/>
</dbReference>
<dbReference type="GO" id="GO:0008270">
    <property type="term" value="F:zinc ion binding"/>
    <property type="evidence" value="ECO:0007669"/>
    <property type="project" value="UniProtKB-KW"/>
</dbReference>
<proteinExistence type="predicted"/>
<accession>A0A3D8S1S1</accession>
<dbReference type="SMART" id="SM00487">
    <property type="entry name" value="DEXDc"/>
    <property type="match status" value="1"/>
</dbReference>
<dbReference type="SUPFAM" id="SSF53335">
    <property type="entry name" value="S-adenosyl-L-methionine-dependent methyltransferases"/>
    <property type="match status" value="1"/>
</dbReference>
<evidence type="ECO:0000256" key="8">
    <source>
        <dbReference type="ARBA" id="ARBA00022840"/>
    </source>
</evidence>
<keyword evidence="5 9" id="KW-0863">Zinc-finger</keyword>
<keyword evidence="13" id="KW-1185">Reference proteome</keyword>
<dbReference type="InterPro" id="IPR049730">
    <property type="entry name" value="SNF2/RAD54-like_C"/>
</dbReference>
<dbReference type="InterPro" id="IPR000330">
    <property type="entry name" value="SNF2_N"/>
</dbReference>
<name>A0A3D8S1S1_9HELO</name>
<keyword evidence="6" id="KW-0378">Hydrolase</keyword>
<dbReference type="GO" id="GO:0008094">
    <property type="term" value="F:ATP-dependent activity, acting on DNA"/>
    <property type="evidence" value="ECO:0007669"/>
    <property type="project" value="TreeGrafter"/>
</dbReference>
<dbReference type="InterPro" id="IPR050628">
    <property type="entry name" value="SNF2_RAD54_helicase_TF"/>
</dbReference>
<evidence type="ECO:0000256" key="4">
    <source>
        <dbReference type="ARBA" id="ARBA00022741"/>
    </source>
</evidence>
<evidence type="ECO:0000256" key="2">
    <source>
        <dbReference type="ARBA" id="ARBA00022679"/>
    </source>
</evidence>
<evidence type="ECO:0000256" key="3">
    <source>
        <dbReference type="ARBA" id="ARBA00022723"/>
    </source>
</evidence>
<dbReference type="GO" id="GO:0005634">
    <property type="term" value="C:nucleus"/>
    <property type="evidence" value="ECO:0007669"/>
    <property type="project" value="TreeGrafter"/>
</dbReference>
<dbReference type="PROSITE" id="PS00518">
    <property type="entry name" value="ZF_RING_1"/>
    <property type="match status" value="1"/>
</dbReference>
<dbReference type="PANTHER" id="PTHR45626:SF26">
    <property type="entry name" value="FAMILY HELICASE, PUTATIVE (AFU_ORTHOLOGUE AFUA_2G09120)-RELATED"/>
    <property type="match status" value="1"/>
</dbReference>
<keyword evidence="7" id="KW-0862">Zinc</keyword>
<dbReference type="Gene3D" id="3.40.50.300">
    <property type="entry name" value="P-loop containing nucleotide triphosphate hydrolases"/>
    <property type="match status" value="1"/>
</dbReference>
<keyword evidence="2" id="KW-0808">Transferase</keyword>
<dbReference type="PANTHER" id="PTHR45626">
    <property type="entry name" value="TRANSCRIPTION TERMINATION FACTOR 2-RELATED"/>
    <property type="match status" value="1"/>
</dbReference>
<dbReference type="GO" id="GO:0005524">
    <property type="term" value="F:ATP binding"/>
    <property type="evidence" value="ECO:0007669"/>
    <property type="project" value="UniProtKB-KW"/>
</dbReference>